<dbReference type="PANTHER" id="PTHR43313:SF1">
    <property type="entry name" value="3BETA-HYDROXYSTEROID DEHYDROGENASE DHS-16"/>
    <property type="match status" value="1"/>
</dbReference>
<evidence type="ECO:0000313" key="2">
    <source>
        <dbReference type="EMBL" id="CAG5122352.1"/>
    </source>
</evidence>
<accession>A0A8S3Z4V6</accession>
<proteinExistence type="inferred from homology"/>
<evidence type="ECO:0000256" key="1">
    <source>
        <dbReference type="RuleBase" id="RU000363"/>
    </source>
</evidence>
<dbReference type="PRINTS" id="PR00081">
    <property type="entry name" value="GDHRDH"/>
</dbReference>
<dbReference type="Proteomes" id="UP000678393">
    <property type="component" value="Unassembled WGS sequence"/>
</dbReference>
<dbReference type="PRINTS" id="PR00080">
    <property type="entry name" value="SDRFAMILY"/>
</dbReference>
<dbReference type="InterPro" id="IPR036291">
    <property type="entry name" value="NAD(P)-bd_dom_sf"/>
</dbReference>
<keyword evidence="3" id="KW-1185">Reference proteome</keyword>
<protein>
    <submittedName>
        <fullName evidence="2">Uncharacterized protein</fullName>
    </submittedName>
</protein>
<reference evidence="2" key="1">
    <citation type="submission" date="2021-04" db="EMBL/GenBank/DDBJ databases">
        <authorList>
            <consortium name="Molecular Ecology Group"/>
        </authorList>
    </citation>
    <scope>NUCLEOTIDE SEQUENCE</scope>
</reference>
<dbReference type="EMBL" id="CAJHNH020001267">
    <property type="protein sequence ID" value="CAG5122352.1"/>
    <property type="molecule type" value="Genomic_DNA"/>
</dbReference>
<comment type="similarity">
    <text evidence="1">Belongs to the short-chain dehydrogenases/reductases (SDR) family.</text>
</comment>
<comment type="caution">
    <text evidence="2">The sequence shown here is derived from an EMBL/GenBank/DDBJ whole genome shotgun (WGS) entry which is preliminary data.</text>
</comment>
<dbReference type="Pfam" id="PF00106">
    <property type="entry name" value="adh_short"/>
    <property type="match status" value="1"/>
</dbReference>
<dbReference type="InterPro" id="IPR002347">
    <property type="entry name" value="SDR_fam"/>
</dbReference>
<dbReference type="GO" id="GO:0008202">
    <property type="term" value="P:steroid metabolic process"/>
    <property type="evidence" value="ECO:0007669"/>
    <property type="project" value="TreeGrafter"/>
</dbReference>
<dbReference type="SUPFAM" id="SSF51735">
    <property type="entry name" value="NAD(P)-binding Rossmann-fold domains"/>
    <property type="match status" value="1"/>
</dbReference>
<name>A0A8S3Z4V6_9EUPU</name>
<sequence>MFRIATGAALLTATIIYYVVDKIMHSLKVGNITDKYVFITGCDSGFGHLAAKQLDKLGFHVFAGCLTKEGAKSVRESCSSRVTTVELDVRSTESIQQAVKQVESSLPPGTGIWALINNAGIIGLAAPAEMCSREDVQEALSVNLLGPIDVTRHFLPLIRKSQGRIVNTSSIGGRVAVVSIPYTVSKFGVQGFSERLRREVSQQDIKVSIVEPGAFRTPIVNVDKIVQDVQEAFNKHSPDIQDVYGGPELINRVRAFYTAVQTSSTANIEPVVKAYIHAVASKYPHRRYRPGWDAKWYFSPLCLLPDSIADLVLGPAA</sequence>
<dbReference type="Gene3D" id="3.40.50.720">
    <property type="entry name" value="NAD(P)-binding Rossmann-like Domain"/>
    <property type="match status" value="1"/>
</dbReference>
<evidence type="ECO:0000313" key="3">
    <source>
        <dbReference type="Proteomes" id="UP000678393"/>
    </source>
</evidence>
<dbReference type="AlphaFoldDB" id="A0A8S3Z4V6"/>
<dbReference type="GO" id="GO:0016491">
    <property type="term" value="F:oxidoreductase activity"/>
    <property type="evidence" value="ECO:0007669"/>
    <property type="project" value="TreeGrafter"/>
</dbReference>
<dbReference type="OrthoDB" id="5296at2759"/>
<dbReference type="PANTHER" id="PTHR43313">
    <property type="entry name" value="SHORT-CHAIN DEHYDROGENASE/REDUCTASE FAMILY 9C"/>
    <property type="match status" value="1"/>
</dbReference>
<gene>
    <name evidence="2" type="ORF">CUNI_LOCUS7910</name>
</gene>
<organism evidence="2 3">
    <name type="scientific">Candidula unifasciata</name>
    <dbReference type="NCBI Taxonomy" id="100452"/>
    <lineage>
        <taxon>Eukaryota</taxon>
        <taxon>Metazoa</taxon>
        <taxon>Spiralia</taxon>
        <taxon>Lophotrochozoa</taxon>
        <taxon>Mollusca</taxon>
        <taxon>Gastropoda</taxon>
        <taxon>Heterobranchia</taxon>
        <taxon>Euthyneura</taxon>
        <taxon>Panpulmonata</taxon>
        <taxon>Eupulmonata</taxon>
        <taxon>Stylommatophora</taxon>
        <taxon>Helicina</taxon>
        <taxon>Helicoidea</taxon>
        <taxon>Geomitridae</taxon>
        <taxon>Candidula</taxon>
    </lineage>
</organism>